<feature type="domain" description="Ribbon-helix-helix protein CopG" evidence="1">
    <location>
        <begin position="12"/>
        <end position="51"/>
    </location>
</feature>
<dbReference type="Pfam" id="PF01402">
    <property type="entry name" value="RHH_1"/>
    <property type="match status" value="1"/>
</dbReference>
<dbReference type="InterPro" id="IPR013321">
    <property type="entry name" value="Arc_rbn_hlx_hlx"/>
</dbReference>
<dbReference type="GO" id="GO:0006355">
    <property type="term" value="P:regulation of DNA-templated transcription"/>
    <property type="evidence" value="ECO:0007669"/>
    <property type="project" value="InterPro"/>
</dbReference>
<sequence length="110" mass="11831">MVIPTGVRMATVSVSVKLSDATKARVDRLAANNGTSPHALMIEAIEAALERGEKHDAFVEAARQSRAQMIASGKAYDGDEYLAYARARLSGEKATRPRQKAIKTLGTTSR</sequence>
<protein>
    <submittedName>
        <fullName evidence="2">Ribbon-helix-helix protein, CopG family</fullName>
    </submittedName>
</protein>
<reference evidence="2 3" key="1">
    <citation type="submission" date="2019-11" db="EMBL/GenBank/DDBJ databases">
        <title>Caenimonas koreensis gen. nov., sp. nov., isolated from activated sludge.</title>
        <authorList>
            <person name="Seung H.R."/>
        </authorList>
    </citation>
    <scope>NUCLEOTIDE SEQUENCE [LARGE SCALE GENOMIC DNA]</scope>
    <source>
        <strain evidence="2 3">EMB320</strain>
    </source>
</reference>
<evidence type="ECO:0000259" key="1">
    <source>
        <dbReference type="Pfam" id="PF01402"/>
    </source>
</evidence>
<dbReference type="InterPro" id="IPR002145">
    <property type="entry name" value="CopG"/>
</dbReference>
<gene>
    <name evidence="2" type="ORF">GHT07_08105</name>
</gene>
<dbReference type="Gene3D" id="1.10.1220.10">
    <property type="entry name" value="Met repressor-like"/>
    <property type="match status" value="1"/>
</dbReference>
<organism evidence="2 3">
    <name type="scientific">Caenimonas koreensis DSM 17982</name>
    <dbReference type="NCBI Taxonomy" id="1121255"/>
    <lineage>
        <taxon>Bacteria</taxon>
        <taxon>Pseudomonadati</taxon>
        <taxon>Pseudomonadota</taxon>
        <taxon>Betaproteobacteria</taxon>
        <taxon>Burkholderiales</taxon>
        <taxon>Comamonadaceae</taxon>
        <taxon>Caenimonas</taxon>
    </lineage>
</organism>
<dbReference type="SUPFAM" id="SSF47598">
    <property type="entry name" value="Ribbon-helix-helix"/>
    <property type="match status" value="1"/>
</dbReference>
<keyword evidence="3" id="KW-1185">Reference proteome</keyword>
<dbReference type="Proteomes" id="UP000487350">
    <property type="component" value="Unassembled WGS sequence"/>
</dbReference>
<name>A0A844B6F6_9BURK</name>
<proteinExistence type="predicted"/>
<dbReference type="InterPro" id="IPR010985">
    <property type="entry name" value="Ribbon_hlx_hlx"/>
</dbReference>
<evidence type="ECO:0000313" key="2">
    <source>
        <dbReference type="EMBL" id="MRD47239.1"/>
    </source>
</evidence>
<evidence type="ECO:0000313" key="3">
    <source>
        <dbReference type="Proteomes" id="UP000487350"/>
    </source>
</evidence>
<dbReference type="CDD" id="cd22233">
    <property type="entry name" value="RHH_CopAso-like"/>
    <property type="match status" value="1"/>
</dbReference>
<comment type="caution">
    <text evidence="2">The sequence shown here is derived from an EMBL/GenBank/DDBJ whole genome shotgun (WGS) entry which is preliminary data.</text>
</comment>
<accession>A0A844B6F6</accession>
<dbReference type="AlphaFoldDB" id="A0A844B6F6"/>
<dbReference type="EMBL" id="WJBU01000006">
    <property type="protein sequence ID" value="MRD47239.1"/>
    <property type="molecule type" value="Genomic_DNA"/>
</dbReference>